<gene>
    <name evidence="3" type="ORF">POF43_006865</name>
    <name evidence="4" type="ORF">POF50_001035</name>
</gene>
<dbReference type="GO" id="GO:0003677">
    <property type="term" value="F:DNA binding"/>
    <property type="evidence" value="ECO:0007669"/>
    <property type="project" value="InterPro"/>
</dbReference>
<feature type="region of interest" description="Disordered" evidence="1">
    <location>
        <begin position="267"/>
        <end position="297"/>
    </location>
</feature>
<evidence type="ECO:0000256" key="1">
    <source>
        <dbReference type="SAM" id="MobiDB-lite"/>
    </source>
</evidence>
<dbReference type="InterPro" id="IPR036388">
    <property type="entry name" value="WH-like_DNA-bd_sf"/>
</dbReference>
<accession>A0AA90K762</accession>
<dbReference type="EMBL" id="JAAGKO020000006">
    <property type="protein sequence ID" value="MDI5962435.1"/>
    <property type="molecule type" value="Genomic_DNA"/>
</dbReference>
<dbReference type="InterPro" id="IPR016032">
    <property type="entry name" value="Sig_transdc_resp-reg_C-effctor"/>
</dbReference>
<proteinExistence type="predicted"/>
<evidence type="ECO:0000313" key="5">
    <source>
        <dbReference type="Proteomes" id="UP001156398"/>
    </source>
</evidence>
<dbReference type="Gene3D" id="1.10.10.10">
    <property type="entry name" value="Winged helix-like DNA-binding domain superfamily/Winged helix DNA-binding domain"/>
    <property type="match status" value="1"/>
</dbReference>
<comment type="caution">
    <text evidence="4">The sequence shown here is derived from an EMBL/GenBank/DDBJ whole genome shotgun (WGS) entry which is preliminary data.</text>
</comment>
<keyword evidence="5" id="KW-1185">Reference proteome</keyword>
<dbReference type="InterPro" id="IPR000792">
    <property type="entry name" value="Tscrpt_reg_LuxR_C"/>
</dbReference>
<dbReference type="SMART" id="SM00421">
    <property type="entry name" value="HTH_LUXR"/>
    <property type="match status" value="1"/>
</dbReference>
<protein>
    <submittedName>
        <fullName evidence="4">Helix-turn-helix transcriptional regulator</fullName>
    </submittedName>
</protein>
<evidence type="ECO:0000313" key="4">
    <source>
        <dbReference type="EMBL" id="MDI5967947.1"/>
    </source>
</evidence>
<evidence type="ECO:0000259" key="2">
    <source>
        <dbReference type="SMART" id="SM00421"/>
    </source>
</evidence>
<dbReference type="EMBL" id="JABXJJ020000001">
    <property type="protein sequence ID" value="MDI5967947.1"/>
    <property type="molecule type" value="Genomic_DNA"/>
</dbReference>
<dbReference type="RefSeq" id="WP_271314590.1">
    <property type="nucleotide sequence ID" value="NZ_JAAGKO020000006.1"/>
</dbReference>
<evidence type="ECO:0000313" key="3">
    <source>
        <dbReference type="EMBL" id="MDI5962435.1"/>
    </source>
</evidence>
<dbReference type="SUPFAM" id="SSF46894">
    <property type="entry name" value="C-terminal effector domain of the bipartite response regulators"/>
    <property type="match status" value="1"/>
</dbReference>
<feature type="compositionally biased region" description="Basic and acidic residues" evidence="1">
    <location>
        <begin position="275"/>
        <end position="291"/>
    </location>
</feature>
<name>A0AA90K762_9ACTN</name>
<dbReference type="GO" id="GO:0006355">
    <property type="term" value="P:regulation of DNA-templated transcription"/>
    <property type="evidence" value="ECO:0007669"/>
    <property type="project" value="InterPro"/>
</dbReference>
<dbReference type="AlphaFoldDB" id="A0AA90K762"/>
<organism evidence="4">
    <name type="scientific">Streptantibioticus silvisoli</name>
    <dbReference type="NCBI Taxonomy" id="2705255"/>
    <lineage>
        <taxon>Bacteria</taxon>
        <taxon>Bacillati</taxon>
        <taxon>Actinomycetota</taxon>
        <taxon>Actinomycetes</taxon>
        <taxon>Kitasatosporales</taxon>
        <taxon>Streptomycetaceae</taxon>
        <taxon>Streptantibioticus</taxon>
    </lineage>
</organism>
<feature type="domain" description="HTH luxR-type" evidence="2">
    <location>
        <begin position="206"/>
        <end position="263"/>
    </location>
</feature>
<sequence length="297" mass="32201">MNDSTTSRHTAGRDIHDPSARIDRLDQVSDDFEKDLLEARSLIDRMMARHRDRITRDALVSVLGAEDGEVASSAKQMIKEAKESVDVLLSGDPNVARAVNSAVGDLLVSGSQQVTVRMLCTRGTLDRKLAERASGTDGSLKLRIFAMAPLTAVIVDRREALVCAESSVGVRASMIRSPSVIQALGSLADTIWKSSTVTADRICFGDRVRSDTVRQVLSCLRLGLTDEVAARELEVSVRTYRRYVAEIMTLLGAESRFQAGAHASQRGLLAPLGPDSRDRADTQPAGHRTDQRAGAMS</sequence>
<reference evidence="4 5" key="1">
    <citation type="submission" date="2023-05" db="EMBL/GenBank/DDBJ databases">
        <title>Streptantibioticus silvisoli sp. nov., acidotolerant actinomycetes 1 from pine litter.</title>
        <authorList>
            <person name="Swiecimska M."/>
            <person name="Golinska P."/>
            <person name="Sangal V."/>
            <person name="Wachnowicz B."/>
            <person name="Goodfellow M."/>
        </authorList>
    </citation>
    <scope>NUCLEOTIDE SEQUENCE</scope>
    <source>
        <strain evidence="4">SL13</strain>
        <strain evidence="3 5">SL54</strain>
    </source>
</reference>
<dbReference type="Proteomes" id="UP001156398">
    <property type="component" value="Unassembled WGS sequence"/>
</dbReference>